<keyword evidence="2" id="KW-1185">Reference proteome</keyword>
<dbReference type="AlphaFoldDB" id="A0A8T0EJX5"/>
<dbReference type="Proteomes" id="UP000807504">
    <property type="component" value="Unassembled WGS sequence"/>
</dbReference>
<gene>
    <name evidence="1" type="ORF">HNY73_016823</name>
</gene>
<accession>A0A8T0EJX5</accession>
<protein>
    <submittedName>
        <fullName evidence="1">Uncharacterized protein</fullName>
    </submittedName>
</protein>
<comment type="caution">
    <text evidence="1">The sequence shown here is derived from an EMBL/GenBank/DDBJ whole genome shotgun (WGS) entry which is preliminary data.</text>
</comment>
<reference evidence="1" key="1">
    <citation type="journal article" date="2020" name="bioRxiv">
        <title>Chromosome-level reference genome of the European wasp spider Argiope bruennichi: a resource for studies on range expansion and evolutionary adaptation.</title>
        <authorList>
            <person name="Sheffer M.M."/>
            <person name="Hoppe A."/>
            <person name="Krehenwinkel H."/>
            <person name="Uhl G."/>
            <person name="Kuss A.W."/>
            <person name="Jensen L."/>
            <person name="Jensen C."/>
            <person name="Gillespie R.G."/>
            <person name="Hoff K.J."/>
            <person name="Prost S."/>
        </authorList>
    </citation>
    <scope>NUCLEOTIDE SEQUENCE</scope>
</reference>
<name>A0A8T0EJX5_ARGBR</name>
<reference evidence="1" key="2">
    <citation type="submission" date="2020-06" db="EMBL/GenBank/DDBJ databases">
        <authorList>
            <person name="Sheffer M."/>
        </authorList>
    </citation>
    <scope>NUCLEOTIDE SEQUENCE</scope>
</reference>
<evidence type="ECO:0000313" key="2">
    <source>
        <dbReference type="Proteomes" id="UP000807504"/>
    </source>
</evidence>
<dbReference type="EMBL" id="JABXBU010002227">
    <property type="protein sequence ID" value="KAF8774252.1"/>
    <property type="molecule type" value="Genomic_DNA"/>
</dbReference>
<proteinExistence type="predicted"/>
<evidence type="ECO:0000313" key="1">
    <source>
        <dbReference type="EMBL" id="KAF8774252.1"/>
    </source>
</evidence>
<sequence>MFLQLESNWVTLVPQLTKVKFKIKHPSPGLKIWRMKHRLCRQTRVPQYRGQFHGVPQNSLMTNDFPSSKLYIADGGMHLANEPVSSDETNLTSRNYAGLGNMSLTLKKSVEVIGVVLADDRVIGKNFVNTAESGAVVLGTICIENLKISLDELRRFMCAELPYLPAAFNFLSKDGWPILKMQEHKINTSHVSETTTASASKKNLKNLVWVLSHQVEILWDLCLQI</sequence>
<organism evidence="1 2">
    <name type="scientific">Argiope bruennichi</name>
    <name type="common">Wasp spider</name>
    <name type="synonym">Aranea bruennichi</name>
    <dbReference type="NCBI Taxonomy" id="94029"/>
    <lineage>
        <taxon>Eukaryota</taxon>
        <taxon>Metazoa</taxon>
        <taxon>Ecdysozoa</taxon>
        <taxon>Arthropoda</taxon>
        <taxon>Chelicerata</taxon>
        <taxon>Arachnida</taxon>
        <taxon>Araneae</taxon>
        <taxon>Araneomorphae</taxon>
        <taxon>Entelegynae</taxon>
        <taxon>Araneoidea</taxon>
        <taxon>Araneidae</taxon>
        <taxon>Argiope</taxon>
    </lineage>
</organism>